<evidence type="ECO:0000313" key="1">
    <source>
        <dbReference type="EMBL" id="QJE02274.1"/>
    </source>
</evidence>
<dbReference type="EMBL" id="CP051685">
    <property type="protein sequence ID" value="QJE02274.1"/>
    <property type="molecule type" value="Genomic_DNA"/>
</dbReference>
<organism evidence="1 2">
    <name type="scientific">Massilia forsythiae</name>
    <dbReference type="NCBI Taxonomy" id="2728020"/>
    <lineage>
        <taxon>Bacteria</taxon>
        <taxon>Pseudomonadati</taxon>
        <taxon>Pseudomonadota</taxon>
        <taxon>Betaproteobacteria</taxon>
        <taxon>Burkholderiales</taxon>
        <taxon>Oxalobacteraceae</taxon>
        <taxon>Telluria group</taxon>
        <taxon>Massilia</taxon>
    </lineage>
</organism>
<dbReference type="Pfam" id="PF11062">
    <property type="entry name" value="DUF2863"/>
    <property type="match status" value="1"/>
</dbReference>
<keyword evidence="2" id="KW-1185">Reference proteome</keyword>
<reference evidence="1 2" key="1">
    <citation type="submission" date="2020-04" db="EMBL/GenBank/DDBJ databases">
        <title>Genome sequencing of novel species.</title>
        <authorList>
            <person name="Heo J."/>
            <person name="Kim S.-J."/>
            <person name="Kim J.-S."/>
            <person name="Hong S.-B."/>
            <person name="Kwon S.-W."/>
        </authorList>
    </citation>
    <scope>NUCLEOTIDE SEQUENCE [LARGE SCALE GENOMIC DNA]</scope>
    <source>
        <strain evidence="1 2">GN2-R2</strain>
    </source>
</reference>
<name>A0A7Z2ZUC1_9BURK</name>
<dbReference type="RefSeq" id="WP_170204361.1">
    <property type="nucleotide sequence ID" value="NZ_CP051685.1"/>
</dbReference>
<dbReference type="AlphaFoldDB" id="A0A7Z2ZUC1"/>
<accession>A0A7Z2ZUC1</accession>
<protein>
    <submittedName>
        <fullName evidence="1">DUF2863 family protein</fullName>
    </submittedName>
</protein>
<gene>
    <name evidence="1" type="ORF">HH212_21475</name>
</gene>
<sequence>MPKNKRPAPRKTVKPAAETDHDALAQNLVDLALEIAEREDQDPAASQAREQDALTLVRRLLRRGQDEPLVGAIELARYTDAGACRWLRECIEEESATLRLRLDEEEFEIDAFMIPLFVNSNGGLVEADVFQDDTAFEALNDSFRQAGLASADSRVVLVRHLYDLDEVDRVRYSDLQAMLREAAQSMRSKKPAAAPAIEASIRGWQPGEAGIDEETMELRFLLGFVLKHADDPFYHVPADEAAADAYYEGRMARYRMWAGAIAPLLQRNLARAGNGLELNFLYQDLFYGAKEQGVAELGMLATLAEVNARLDELDRDPQRIKAVVAPHDGGDQALLRINLYALGGGAPLATVDKPVDLSADIEIDLQDLCDALGPLGLDGVLVARAFDAGGEPEGAEPYLDV</sequence>
<evidence type="ECO:0000313" key="2">
    <source>
        <dbReference type="Proteomes" id="UP000502415"/>
    </source>
</evidence>
<proteinExistence type="predicted"/>
<dbReference type="Proteomes" id="UP000502415">
    <property type="component" value="Chromosome"/>
</dbReference>
<dbReference type="InterPro" id="IPR021292">
    <property type="entry name" value="DUF2863"/>
</dbReference>
<dbReference type="KEGG" id="mfy:HH212_21475"/>